<dbReference type="InterPro" id="IPR045669">
    <property type="entry name" value="FHIP_C"/>
</dbReference>
<keyword evidence="5" id="KW-1185">Reference proteome</keyword>
<feature type="compositionally biased region" description="Low complexity" evidence="2">
    <location>
        <begin position="977"/>
        <end position="991"/>
    </location>
</feature>
<feature type="domain" description="FHF complex subunit HOOK-interacting protein C-terminal" evidence="3">
    <location>
        <begin position="774"/>
        <end position="818"/>
    </location>
</feature>
<dbReference type="AlphaFoldDB" id="A0A371DWH9"/>
<feature type="compositionally biased region" description="Polar residues" evidence="2">
    <location>
        <begin position="253"/>
        <end position="266"/>
    </location>
</feature>
<feature type="compositionally biased region" description="Polar residues" evidence="2">
    <location>
        <begin position="229"/>
        <end position="243"/>
    </location>
</feature>
<feature type="region of interest" description="Disordered" evidence="2">
    <location>
        <begin position="650"/>
        <end position="683"/>
    </location>
</feature>
<dbReference type="STRING" id="139420.A0A371DWH9"/>
<organism evidence="4 5">
    <name type="scientific">Lentinus brumalis</name>
    <dbReference type="NCBI Taxonomy" id="2498619"/>
    <lineage>
        <taxon>Eukaryota</taxon>
        <taxon>Fungi</taxon>
        <taxon>Dikarya</taxon>
        <taxon>Basidiomycota</taxon>
        <taxon>Agaricomycotina</taxon>
        <taxon>Agaricomycetes</taxon>
        <taxon>Polyporales</taxon>
        <taxon>Polyporaceae</taxon>
        <taxon>Lentinus</taxon>
    </lineage>
</organism>
<feature type="region of interest" description="Disordered" evidence="2">
    <location>
        <begin position="530"/>
        <end position="570"/>
    </location>
</feature>
<feature type="compositionally biased region" description="Basic and acidic residues" evidence="2">
    <location>
        <begin position="312"/>
        <end position="321"/>
    </location>
</feature>
<comment type="similarity">
    <text evidence="1">Belongs to the FHIP family.</text>
</comment>
<feature type="compositionally biased region" description="Basic and acidic residues" evidence="2">
    <location>
        <begin position="398"/>
        <end position="412"/>
    </location>
</feature>
<name>A0A371DWH9_9APHY</name>
<dbReference type="InterPro" id="IPR019384">
    <property type="entry name" value="FHIP"/>
</dbReference>
<feature type="region of interest" description="Disordered" evidence="2">
    <location>
        <begin position="212"/>
        <end position="266"/>
    </location>
</feature>
<accession>A0A371DWH9</accession>
<reference evidence="4 5" key="1">
    <citation type="journal article" date="2018" name="Biotechnol. Biofuels">
        <title>Integrative visual omics of the white-rot fungus Polyporus brumalis exposes the biotechnological potential of its oxidative enzymes for delignifying raw plant biomass.</title>
        <authorList>
            <person name="Miyauchi S."/>
            <person name="Rancon A."/>
            <person name="Drula E."/>
            <person name="Hage H."/>
            <person name="Chaduli D."/>
            <person name="Favel A."/>
            <person name="Grisel S."/>
            <person name="Henrissat B."/>
            <person name="Herpoel-Gimbert I."/>
            <person name="Ruiz-Duenas F.J."/>
            <person name="Chevret D."/>
            <person name="Hainaut M."/>
            <person name="Lin J."/>
            <person name="Wang M."/>
            <person name="Pangilinan J."/>
            <person name="Lipzen A."/>
            <person name="Lesage-Meessen L."/>
            <person name="Navarro D."/>
            <person name="Riley R."/>
            <person name="Grigoriev I.V."/>
            <person name="Zhou S."/>
            <person name="Raouche S."/>
            <person name="Rosso M.N."/>
        </authorList>
    </citation>
    <scope>NUCLEOTIDE SEQUENCE [LARGE SCALE GENOMIC DNA]</scope>
    <source>
        <strain evidence="4 5">BRFM 1820</strain>
    </source>
</reference>
<protein>
    <recommendedName>
        <fullName evidence="3">FHF complex subunit HOOK-interacting protein C-terminal domain-containing protein</fullName>
    </recommendedName>
</protein>
<feature type="region of interest" description="Disordered" evidence="2">
    <location>
        <begin position="944"/>
        <end position="999"/>
    </location>
</feature>
<feature type="compositionally biased region" description="Polar residues" evidence="2">
    <location>
        <begin position="957"/>
        <end position="966"/>
    </location>
</feature>
<sequence>MDYFSKFLRSNTQPTPKAEIDHAQEFHKSWVLIKNTLLHPDERQLTRGINSTDVPAHLQSMVDSLVWESTRTEEGATGACLEYLLKNDVLGTLVKLSEADRPFGIQAEVLRAVQNMVVLLDEQFLVHSAVHKAVLRLLRSCVGDDFQEQLDGRNKPMGAAGNTTRTQPSEYEEDLVNLLCILCSRIRTYRELLMIFFHDKQWYRPEPLFAVEEEDEDEEVEEEEEVGPSTATEQPTEQPTADANAQRPPSPSPSLQTDGSGFGSSTTKKPEYEFLLFNYLLRFAHREGQIGDFARAGLLFLMDVAMSPVDPSHKANGEDLRTSTSTISTSDHDPNTDAALALAEYILDGDFSDVLAAGLAAVYSLLPTKLEVKPPMSAETAPGTAMILGSSTAPDLPPEGKETLDAERERSRAMGLEESSSPDFKGRLDHFLKLLEFLQDVFRRNKAHDNSDDSLDPSTLVGSAIVQNILDAFRRVFLENILYPSVLECSDADGSAVAVMSYIEIMIRTLENGQLADLLIDFLMSEDNSEDLSSSRPRPRSMLNLGGKLPPSSTSQTESNKQAKQRRRKSTAMTLLEMEAPGAHRQSSYFTSMGRFTLKDLILTSLRSKSQPTATAALQLLQSLLLQYCTLCVDRLLVVIPDRQATSFPQPTVLPGAFEDALPPSSQPADDDDDDETFVYPGAKDTDEAESVRLKSVVVFSQPDTTYATHEREMGLYLQLVSRVDPNHTEDAFSTGYDHYLRDALFSIQSQSCFRMDVDPDDRAKLKHRLNPNDPVLSLVLDSLRKFFSNTPETNMALTGVLATLALCPDRSLAGWLTFAPKDSPTPSNARDQDAVVSYEDDGDDRSIDFRIEEKLASESLGLPASSMDEQSRPVIYSIFHGLVSQLERYRLMVENFDQYLMERRQGLLFNENLTDALTLALDFESGITPKSAGFGGAWSMLSSPVEAPQRPKPKSKQSASSTLVSFLTPKKNKAARPTPSEPTTPSRGGSRAVDASPFGPHYQKTGAIVVEPFLAPAPSSGPWTPAKSRKWNADEEDVFGSSGQWGEKQTSQGVDDSDEEEEEEKSQIAHVTLSHLLDNVVILEESIKELVAIIHARRSLGIDSIRYL</sequence>
<evidence type="ECO:0000313" key="5">
    <source>
        <dbReference type="Proteomes" id="UP000256964"/>
    </source>
</evidence>
<feature type="region of interest" description="Disordered" evidence="2">
    <location>
        <begin position="389"/>
        <end position="421"/>
    </location>
</feature>
<evidence type="ECO:0000313" key="4">
    <source>
        <dbReference type="EMBL" id="RDX56838.1"/>
    </source>
</evidence>
<evidence type="ECO:0000256" key="1">
    <source>
        <dbReference type="ARBA" id="ARBA00024336"/>
    </source>
</evidence>
<dbReference type="OrthoDB" id="5350595at2759"/>
<feature type="compositionally biased region" description="Acidic residues" evidence="2">
    <location>
        <begin position="1056"/>
        <end position="1065"/>
    </location>
</feature>
<dbReference type="Pfam" id="PF10257">
    <property type="entry name" value="RAI16-like"/>
    <property type="match status" value="1"/>
</dbReference>
<dbReference type="Proteomes" id="UP000256964">
    <property type="component" value="Unassembled WGS sequence"/>
</dbReference>
<proteinExistence type="inferred from homology"/>
<dbReference type="PANTHER" id="PTHR21705">
    <property type="entry name" value="RAI16 PROTEIN-RELATED"/>
    <property type="match status" value="1"/>
</dbReference>
<dbReference type="EMBL" id="KZ857380">
    <property type="protein sequence ID" value="RDX56838.1"/>
    <property type="molecule type" value="Genomic_DNA"/>
</dbReference>
<dbReference type="Pfam" id="PF19314">
    <property type="entry name" value="DUF5917"/>
    <property type="match status" value="1"/>
</dbReference>
<evidence type="ECO:0000259" key="3">
    <source>
        <dbReference type="Pfam" id="PF19314"/>
    </source>
</evidence>
<evidence type="ECO:0000256" key="2">
    <source>
        <dbReference type="SAM" id="MobiDB-lite"/>
    </source>
</evidence>
<feature type="region of interest" description="Disordered" evidence="2">
    <location>
        <begin position="149"/>
        <end position="168"/>
    </location>
</feature>
<feature type="compositionally biased region" description="Polar residues" evidence="2">
    <location>
        <begin position="1042"/>
        <end position="1055"/>
    </location>
</feature>
<gene>
    <name evidence="4" type="ORF">OH76DRAFT_1468271</name>
</gene>
<feature type="region of interest" description="Disordered" evidence="2">
    <location>
        <begin position="312"/>
        <end position="332"/>
    </location>
</feature>
<feature type="compositionally biased region" description="Acidic residues" evidence="2">
    <location>
        <begin position="212"/>
        <end position="226"/>
    </location>
</feature>
<dbReference type="PANTHER" id="PTHR21705:SF11">
    <property type="entry name" value="FHIP FAMILY PROTEIN CG3558"/>
    <property type="match status" value="1"/>
</dbReference>
<feature type="compositionally biased region" description="Polar residues" evidence="2">
    <location>
        <begin position="551"/>
        <end position="562"/>
    </location>
</feature>
<feature type="region of interest" description="Disordered" evidence="2">
    <location>
        <begin position="1037"/>
        <end position="1067"/>
    </location>
</feature>